<organism evidence="2 3">
    <name type="scientific">Aspergillus rambellii</name>
    <dbReference type="NCBI Taxonomy" id="308745"/>
    <lineage>
        <taxon>Eukaryota</taxon>
        <taxon>Fungi</taxon>
        <taxon>Dikarya</taxon>
        <taxon>Ascomycota</taxon>
        <taxon>Pezizomycotina</taxon>
        <taxon>Eurotiomycetes</taxon>
        <taxon>Eurotiomycetidae</taxon>
        <taxon>Eurotiales</taxon>
        <taxon>Aspergillaceae</taxon>
        <taxon>Aspergillus</taxon>
        <taxon>Aspergillus subgen. Nidulantes</taxon>
    </lineage>
</organism>
<reference evidence="2 3" key="1">
    <citation type="submission" date="2015-02" db="EMBL/GenBank/DDBJ databases">
        <title>Draft Genome Sequences of Two Closely-Related Aflatoxigenic Aspergillus Species Obtained from the Cote d'Ivoire.</title>
        <authorList>
            <person name="Moore G.G."/>
            <person name="Beltz S.B."/>
            <person name="Mack B.M."/>
        </authorList>
    </citation>
    <scope>NUCLEOTIDE SEQUENCE [LARGE SCALE GENOMIC DNA]</scope>
    <source>
        <strain evidence="2 3">SRRC1468</strain>
    </source>
</reference>
<comment type="caution">
    <text evidence="2">The sequence shown here is derived from an EMBL/GenBank/DDBJ whole genome shotgun (WGS) entry which is preliminary data.</text>
</comment>
<dbReference type="AlphaFoldDB" id="A0A0F8V1R3"/>
<dbReference type="PROSITE" id="PS51409">
    <property type="entry name" value="ARGINASE_2"/>
    <property type="match status" value="1"/>
</dbReference>
<comment type="similarity">
    <text evidence="1">Belongs to the arginase family.</text>
</comment>
<dbReference type="GO" id="GO:0046872">
    <property type="term" value="F:metal ion binding"/>
    <property type="evidence" value="ECO:0007669"/>
    <property type="project" value="InterPro"/>
</dbReference>
<proteinExistence type="inferred from homology"/>
<dbReference type="InterPro" id="IPR006035">
    <property type="entry name" value="Ureohydrolase"/>
</dbReference>
<evidence type="ECO:0008006" key="4">
    <source>
        <dbReference type="Google" id="ProtNLM"/>
    </source>
</evidence>
<evidence type="ECO:0000256" key="1">
    <source>
        <dbReference type="PROSITE-ProRule" id="PRU00742"/>
    </source>
</evidence>
<dbReference type="Gene3D" id="3.40.800.10">
    <property type="entry name" value="Ureohydrolase domain"/>
    <property type="match status" value="1"/>
</dbReference>
<dbReference type="InterPro" id="IPR023696">
    <property type="entry name" value="Ureohydrolase_dom_sf"/>
</dbReference>
<dbReference type="STRING" id="308745.A0A0F8V1R3"/>
<sequence length="72" mass="7769">MSTWVVGFHPIEAHEIDEIGVEGVVKGILDVVGNNPVYLWIDIDVLDPRLVLRNPEVGPRASSNDTSMGSAA</sequence>
<name>A0A0F8V1R3_9EURO</name>
<evidence type="ECO:0000313" key="2">
    <source>
        <dbReference type="EMBL" id="KKK25678.1"/>
    </source>
</evidence>
<dbReference type="EMBL" id="JZBS01000703">
    <property type="protein sequence ID" value="KKK25678.1"/>
    <property type="molecule type" value="Genomic_DNA"/>
</dbReference>
<keyword evidence="3" id="KW-1185">Reference proteome</keyword>
<dbReference type="Pfam" id="PF00491">
    <property type="entry name" value="Arginase"/>
    <property type="match status" value="1"/>
</dbReference>
<evidence type="ECO:0000313" key="3">
    <source>
        <dbReference type="Proteomes" id="UP000034291"/>
    </source>
</evidence>
<dbReference type="Proteomes" id="UP000034291">
    <property type="component" value="Unassembled WGS sequence"/>
</dbReference>
<gene>
    <name evidence="2" type="ORF">ARAM_003709</name>
</gene>
<accession>A0A0F8V1R3</accession>
<protein>
    <recommendedName>
        <fullName evidence="4">Arginase family protein</fullName>
    </recommendedName>
</protein>
<dbReference type="SUPFAM" id="SSF52768">
    <property type="entry name" value="Arginase/deacetylase"/>
    <property type="match status" value="1"/>
</dbReference>